<dbReference type="SUPFAM" id="SSF49452">
    <property type="entry name" value="Starch-binding domain-like"/>
    <property type="match status" value="1"/>
</dbReference>
<evidence type="ECO:0008006" key="3">
    <source>
        <dbReference type="Google" id="ProtNLM"/>
    </source>
</evidence>
<gene>
    <name evidence="1" type="ORF">SAMN04487894_10623</name>
</gene>
<sequence length="198" mass="22075">MNILKYVGCVFFMAVWGCAKENKELPTQLQLKVADKNGDLVSGARVYLYNTESDWVNGTNYAYSFYTDSKGEALLVNLDAKRYYIYVVYNCLQNKVVTNTDYTIAVSPNTTTLKNIQLYGAGGMSFRNNYTTVTIQYSVSKNNSLIASYNVAPLGQTPVFIFEDGFYDVSVKNLANGVVTNFIKTYLNCGGSIPFSFP</sequence>
<dbReference type="RefSeq" id="WP_090390355.1">
    <property type="nucleotide sequence ID" value="NZ_FMZO01000006.1"/>
</dbReference>
<proteinExistence type="predicted"/>
<accession>A0A1G6RZN4</accession>
<dbReference type="AlphaFoldDB" id="A0A1G6RZN4"/>
<dbReference type="STRING" id="1285928.SAMN04487894_10623"/>
<protein>
    <recommendedName>
        <fullName evidence="3">Carboxypeptidase regulatory-like domain-containing protein</fullName>
    </recommendedName>
</protein>
<dbReference type="Proteomes" id="UP000198757">
    <property type="component" value="Unassembled WGS sequence"/>
</dbReference>
<reference evidence="2" key="1">
    <citation type="submission" date="2016-10" db="EMBL/GenBank/DDBJ databases">
        <authorList>
            <person name="Varghese N."/>
            <person name="Submissions S."/>
        </authorList>
    </citation>
    <scope>NUCLEOTIDE SEQUENCE [LARGE SCALE GENOMIC DNA]</scope>
    <source>
        <strain evidence="2">DSM 25811 / CCM 8410 / LMG 26954 / E90</strain>
    </source>
</reference>
<name>A0A1G6RZN4_NIADE</name>
<evidence type="ECO:0000313" key="1">
    <source>
        <dbReference type="EMBL" id="SDD10028.1"/>
    </source>
</evidence>
<dbReference type="GO" id="GO:0030246">
    <property type="term" value="F:carbohydrate binding"/>
    <property type="evidence" value="ECO:0007669"/>
    <property type="project" value="InterPro"/>
</dbReference>
<dbReference type="InterPro" id="IPR013784">
    <property type="entry name" value="Carb-bd-like_fold"/>
</dbReference>
<keyword evidence="2" id="KW-1185">Reference proteome</keyword>
<evidence type="ECO:0000313" key="2">
    <source>
        <dbReference type="Proteomes" id="UP000198757"/>
    </source>
</evidence>
<dbReference type="EMBL" id="FMZO01000006">
    <property type="protein sequence ID" value="SDD10028.1"/>
    <property type="molecule type" value="Genomic_DNA"/>
</dbReference>
<organism evidence="1 2">
    <name type="scientific">Niabella drilacis (strain DSM 25811 / CCM 8410 / CCUG 62505 / LMG 26954 / E90)</name>
    <dbReference type="NCBI Taxonomy" id="1285928"/>
    <lineage>
        <taxon>Bacteria</taxon>
        <taxon>Pseudomonadati</taxon>
        <taxon>Bacteroidota</taxon>
        <taxon>Chitinophagia</taxon>
        <taxon>Chitinophagales</taxon>
        <taxon>Chitinophagaceae</taxon>
        <taxon>Niabella</taxon>
    </lineage>
</organism>